<protein>
    <submittedName>
        <fullName evidence="1">Uncharacterized protein</fullName>
    </submittedName>
</protein>
<feature type="non-terminal residue" evidence="1">
    <location>
        <position position="1"/>
    </location>
</feature>
<dbReference type="AlphaFoldDB" id="A0A1A7YSG3"/>
<reference evidence="1" key="2">
    <citation type="submission" date="2016-06" db="EMBL/GenBank/DDBJ databases">
        <title>The genome of a short-lived fish provides insights into sex chromosome evolution and the genetic control of aging.</title>
        <authorList>
            <person name="Reichwald K."/>
            <person name="Felder M."/>
            <person name="Petzold A."/>
            <person name="Koch P."/>
            <person name="Groth M."/>
            <person name="Platzer M."/>
        </authorList>
    </citation>
    <scope>NUCLEOTIDE SEQUENCE</scope>
    <source>
        <tissue evidence="1">Brain</tissue>
    </source>
</reference>
<dbReference type="EMBL" id="HADX01011265">
    <property type="protein sequence ID" value="SBP33497.1"/>
    <property type="molecule type" value="Transcribed_RNA"/>
</dbReference>
<name>A0A1A7YSG3_9TELE</name>
<accession>A0A1A7YSG3</accession>
<reference evidence="1" key="1">
    <citation type="submission" date="2016-05" db="EMBL/GenBank/DDBJ databases">
        <authorList>
            <person name="Lavstsen T."/>
            <person name="Jespersen J.S."/>
        </authorList>
    </citation>
    <scope>NUCLEOTIDE SEQUENCE</scope>
    <source>
        <tissue evidence="1">Brain</tissue>
    </source>
</reference>
<sequence>CCWSWSPSFILLNKSSYQTSYLTYRRTWSPGGLLLRSRPLNGLSVQTGNPQVTKAPLGSRGTCQCLERSS</sequence>
<organism evidence="1">
    <name type="scientific">Iconisemion striatum</name>
    <dbReference type="NCBI Taxonomy" id="60296"/>
    <lineage>
        <taxon>Eukaryota</taxon>
        <taxon>Metazoa</taxon>
        <taxon>Chordata</taxon>
        <taxon>Craniata</taxon>
        <taxon>Vertebrata</taxon>
        <taxon>Euteleostomi</taxon>
        <taxon>Actinopterygii</taxon>
        <taxon>Neopterygii</taxon>
        <taxon>Teleostei</taxon>
        <taxon>Neoteleostei</taxon>
        <taxon>Acanthomorphata</taxon>
        <taxon>Ovalentaria</taxon>
        <taxon>Atherinomorphae</taxon>
        <taxon>Cyprinodontiformes</taxon>
        <taxon>Nothobranchiidae</taxon>
        <taxon>Iconisemion</taxon>
    </lineage>
</organism>
<evidence type="ECO:0000313" key="1">
    <source>
        <dbReference type="EMBL" id="SBP33497.1"/>
    </source>
</evidence>
<gene>
    <name evidence="1" type="primary">Nfu_g_1_008399</name>
</gene>
<proteinExistence type="predicted"/>